<feature type="compositionally biased region" description="Basic and acidic residues" evidence="1">
    <location>
        <begin position="368"/>
        <end position="403"/>
    </location>
</feature>
<protein>
    <submittedName>
        <fullName evidence="2">Uncharacterized protein</fullName>
    </submittedName>
</protein>
<name>A0A6A6PP99_9PEZI</name>
<feature type="compositionally biased region" description="Pro residues" evidence="1">
    <location>
        <begin position="229"/>
        <end position="243"/>
    </location>
</feature>
<feature type="compositionally biased region" description="Basic and acidic residues" evidence="1">
    <location>
        <begin position="247"/>
        <end position="297"/>
    </location>
</feature>
<proteinExistence type="predicted"/>
<accession>A0A6A6PP99</accession>
<dbReference type="RefSeq" id="XP_033588305.1">
    <property type="nucleotide sequence ID" value="XM_033737322.1"/>
</dbReference>
<dbReference type="OrthoDB" id="3900617at2759"/>
<dbReference type="EMBL" id="MU001637">
    <property type="protein sequence ID" value="KAF2481735.1"/>
    <property type="molecule type" value="Genomic_DNA"/>
</dbReference>
<evidence type="ECO:0000313" key="2">
    <source>
        <dbReference type="EMBL" id="KAF2481735.1"/>
    </source>
</evidence>
<dbReference type="GeneID" id="54478324"/>
<feature type="region of interest" description="Disordered" evidence="1">
    <location>
        <begin position="176"/>
        <end position="201"/>
    </location>
</feature>
<dbReference type="AlphaFoldDB" id="A0A6A6PP99"/>
<evidence type="ECO:0000313" key="3">
    <source>
        <dbReference type="Proteomes" id="UP000799767"/>
    </source>
</evidence>
<feature type="compositionally biased region" description="Basic and acidic residues" evidence="1">
    <location>
        <begin position="316"/>
        <end position="327"/>
    </location>
</feature>
<sequence length="989" mass="109502">MHLQARRKLASSFANYAKPANDAGSNGRPAPIPSNSVNGFASAKTTSWNFSQLPALDDDSDDDEIVFIGETRNGVFQSNTGRPLTFGASSRPRNDHVKVETVDDVRKRPIPSLVDDAEQEHLRKKSKYQHWSNADRPNGLEMPPRPSLSPAFNSMALPKMTTTLFSTLPVGSRLIEPQKHCPSTDLNGISQPSKPLHSMTNGNLTQARKIFFEEESENEDGMEATAQQPSPPPRPPPPPPPTPDVQDGTKEAAKSESGRLRHEALQRREQEVRKSQEARKSQEVRKSQEFQSSERHPTQSSSLVSTPKENGLRTPVNEHIKHPEPVRIRPSIIPTGHREDGKNGKQTKAAQAAKQTEDAWRAAQQHRQHAEQARRKADEQRRADFEKREGERHAAQQQRHEAQQKALATQRELLLKKQAEQKKAQSIEDAGRSALEILQAAANKTLDTMKRQPQAAIPPTIPTTAMPTETAVGHQQAGVGKQGGTSIQAACTPKESAVGHGQAVGRKHGELVIEDTSVSTTAMNDHAKALPVPAPAEPAPSGPMSLNSLAGQRKIMQSNQRNASNKKHERNLGEITSQDLRTMHWRDVEGLEWSRIADLAEQEFGKRRTGTTFRKRYRQISDALVEQGIDSALVVAARSGDEVARKALNAKIPSDVKEEKRHKDPWQSDAPAADSGKTCLEQLPRSRPSSTSIVDSKVPQELGKSSPLAQNQPQNDERRQTGGKTLNQAAYEHFIQQYVEMMQEEQEEATVEAASLTNEDYCHFVYQVARRQISKEEMDEGNCINDQPWIAYGDACDELAEANEAASKAIFRTPAHHSTIIDESDGFQLKHQAIEGRAFLTLENEEKGRVEVRVEKFLRTYQDGKLPGNSGSLIQRTAYIVMRATGVSGEKDDLFGEEAGMTAAAVEPVNESVYTALELANERAAKEFVRLTFQSATTHMGARLAEKQAAEAGCVKEVGEDEMFDQMHKGKAVRVWVEERRIVGPRNVL</sequence>
<feature type="compositionally biased region" description="Basic and acidic residues" evidence="1">
    <location>
        <begin position="655"/>
        <end position="666"/>
    </location>
</feature>
<keyword evidence="3" id="KW-1185">Reference proteome</keyword>
<dbReference type="Proteomes" id="UP000799767">
    <property type="component" value="Unassembled WGS sequence"/>
</dbReference>
<feature type="region of interest" description="Disordered" evidence="1">
    <location>
        <begin position="17"/>
        <end position="38"/>
    </location>
</feature>
<organism evidence="2 3">
    <name type="scientific">Neohortaea acidophila</name>
    <dbReference type="NCBI Taxonomy" id="245834"/>
    <lineage>
        <taxon>Eukaryota</taxon>
        <taxon>Fungi</taxon>
        <taxon>Dikarya</taxon>
        <taxon>Ascomycota</taxon>
        <taxon>Pezizomycotina</taxon>
        <taxon>Dothideomycetes</taxon>
        <taxon>Dothideomycetidae</taxon>
        <taxon>Mycosphaerellales</taxon>
        <taxon>Teratosphaeriaceae</taxon>
        <taxon>Neohortaea</taxon>
    </lineage>
</organism>
<reference evidence="2" key="1">
    <citation type="journal article" date="2020" name="Stud. Mycol.">
        <title>101 Dothideomycetes genomes: a test case for predicting lifestyles and emergence of pathogens.</title>
        <authorList>
            <person name="Haridas S."/>
            <person name="Albert R."/>
            <person name="Binder M."/>
            <person name="Bloem J."/>
            <person name="Labutti K."/>
            <person name="Salamov A."/>
            <person name="Andreopoulos B."/>
            <person name="Baker S."/>
            <person name="Barry K."/>
            <person name="Bills G."/>
            <person name="Bluhm B."/>
            <person name="Cannon C."/>
            <person name="Castanera R."/>
            <person name="Culley D."/>
            <person name="Daum C."/>
            <person name="Ezra D."/>
            <person name="Gonzalez J."/>
            <person name="Henrissat B."/>
            <person name="Kuo A."/>
            <person name="Liang C."/>
            <person name="Lipzen A."/>
            <person name="Lutzoni F."/>
            <person name="Magnuson J."/>
            <person name="Mondo S."/>
            <person name="Nolan M."/>
            <person name="Ohm R."/>
            <person name="Pangilinan J."/>
            <person name="Park H.-J."/>
            <person name="Ramirez L."/>
            <person name="Alfaro M."/>
            <person name="Sun H."/>
            <person name="Tritt A."/>
            <person name="Yoshinaga Y."/>
            <person name="Zwiers L.-H."/>
            <person name="Turgeon B."/>
            <person name="Goodwin S."/>
            <person name="Spatafora J."/>
            <person name="Crous P."/>
            <person name="Grigoriev I."/>
        </authorList>
    </citation>
    <scope>NUCLEOTIDE SEQUENCE</scope>
    <source>
        <strain evidence="2">CBS 113389</strain>
    </source>
</reference>
<feature type="compositionally biased region" description="Polar residues" evidence="1">
    <location>
        <begin position="298"/>
        <end position="308"/>
    </location>
</feature>
<feature type="compositionally biased region" description="Polar residues" evidence="1">
    <location>
        <begin position="184"/>
        <end position="201"/>
    </location>
</feature>
<evidence type="ECO:0000256" key="1">
    <source>
        <dbReference type="SAM" id="MobiDB-lite"/>
    </source>
</evidence>
<feature type="region of interest" description="Disordered" evidence="1">
    <location>
        <begin position="655"/>
        <end position="721"/>
    </location>
</feature>
<feature type="region of interest" description="Disordered" evidence="1">
    <location>
        <begin position="118"/>
        <end position="145"/>
    </location>
</feature>
<feature type="region of interest" description="Disordered" evidence="1">
    <location>
        <begin position="216"/>
        <end position="407"/>
    </location>
</feature>
<gene>
    <name evidence="2" type="ORF">BDY17DRAFT_325252</name>
</gene>